<dbReference type="SFLD" id="SFLDF00275">
    <property type="entry name" value="adenosine_C2_methyltransferase"/>
    <property type="match status" value="1"/>
</dbReference>
<dbReference type="GO" id="GO:0019843">
    <property type="term" value="F:rRNA binding"/>
    <property type="evidence" value="ECO:0007669"/>
    <property type="project" value="UniProtKB-UniRule"/>
</dbReference>
<dbReference type="GO" id="GO:0000049">
    <property type="term" value="F:tRNA binding"/>
    <property type="evidence" value="ECO:0007669"/>
    <property type="project" value="UniProtKB-UniRule"/>
</dbReference>
<dbReference type="CDD" id="cd01335">
    <property type="entry name" value="Radical_SAM"/>
    <property type="match status" value="1"/>
</dbReference>
<evidence type="ECO:0000256" key="13">
    <source>
        <dbReference type="ARBA" id="ARBA00023157"/>
    </source>
</evidence>
<accession>A0A520N0Y9</accession>
<dbReference type="GO" id="GO:0070475">
    <property type="term" value="P:rRNA base methylation"/>
    <property type="evidence" value="ECO:0007669"/>
    <property type="project" value="UniProtKB-UniRule"/>
</dbReference>
<feature type="binding site" evidence="14">
    <location>
        <begin position="214"/>
        <end position="216"/>
    </location>
    <ligand>
        <name>S-adenosyl-L-methionine</name>
        <dbReference type="ChEBI" id="CHEBI:59789"/>
    </ligand>
</feature>
<dbReference type="InterPro" id="IPR004383">
    <property type="entry name" value="rRNA_lsu_MTrfase_RlmN/Cfr"/>
</dbReference>
<evidence type="ECO:0000256" key="9">
    <source>
        <dbReference type="ARBA" id="ARBA00022694"/>
    </source>
</evidence>
<keyword evidence="5 14" id="KW-0698">rRNA processing</keyword>
<comment type="caution">
    <text evidence="16">The sequence shown here is derived from an EMBL/GenBank/DDBJ whole genome shotgun (WGS) entry which is preliminary data.</text>
</comment>
<comment type="catalytic activity">
    <reaction evidence="14">
        <text>adenosine(2503) in 23S rRNA + 2 reduced [2Fe-2S]-[ferredoxin] + 2 S-adenosyl-L-methionine = 2-methyladenosine(2503) in 23S rRNA + 5'-deoxyadenosine + L-methionine + 2 oxidized [2Fe-2S]-[ferredoxin] + S-adenosyl-L-homocysteine</text>
        <dbReference type="Rhea" id="RHEA:42916"/>
        <dbReference type="Rhea" id="RHEA-COMP:10000"/>
        <dbReference type="Rhea" id="RHEA-COMP:10001"/>
        <dbReference type="Rhea" id="RHEA-COMP:10152"/>
        <dbReference type="Rhea" id="RHEA-COMP:10282"/>
        <dbReference type="ChEBI" id="CHEBI:17319"/>
        <dbReference type="ChEBI" id="CHEBI:33737"/>
        <dbReference type="ChEBI" id="CHEBI:33738"/>
        <dbReference type="ChEBI" id="CHEBI:57844"/>
        <dbReference type="ChEBI" id="CHEBI:57856"/>
        <dbReference type="ChEBI" id="CHEBI:59789"/>
        <dbReference type="ChEBI" id="CHEBI:74411"/>
        <dbReference type="ChEBI" id="CHEBI:74497"/>
        <dbReference type="EC" id="2.1.1.192"/>
    </reaction>
</comment>
<evidence type="ECO:0000256" key="12">
    <source>
        <dbReference type="ARBA" id="ARBA00023014"/>
    </source>
</evidence>
<dbReference type="HAMAP" id="MF_01849">
    <property type="entry name" value="RNA_methyltr_RlmN"/>
    <property type="match status" value="1"/>
</dbReference>
<dbReference type="SFLD" id="SFLDS00029">
    <property type="entry name" value="Radical_SAM"/>
    <property type="match status" value="1"/>
</dbReference>
<evidence type="ECO:0000256" key="2">
    <source>
        <dbReference type="ARBA" id="ARBA00007544"/>
    </source>
</evidence>
<evidence type="ECO:0000256" key="10">
    <source>
        <dbReference type="ARBA" id="ARBA00022723"/>
    </source>
</evidence>
<dbReference type="Gene3D" id="1.10.150.530">
    <property type="match status" value="1"/>
</dbReference>
<comment type="function">
    <text evidence="14">Specifically methylates position 2 of adenine 2503 in 23S rRNA and position 2 of adenine 37 in tRNAs. m2A2503 modification seems to play a crucial role in the proofreading step occurring at the peptidyl transferase center and thus would serve to optimize ribosomal fidelity.</text>
</comment>
<evidence type="ECO:0000256" key="7">
    <source>
        <dbReference type="ARBA" id="ARBA00022679"/>
    </source>
</evidence>
<gene>
    <name evidence="14 16" type="primary">rlmN</name>
    <name evidence="16" type="ORF">EVA93_03445</name>
</gene>
<comment type="subcellular location">
    <subcellularLocation>
        <location evidence="1 14">Cytoplasm</location>
    </subcellularLocation>
</comment>
<comment type="similarity">
    <text evidence="2 14">Belongs to the radical SAM superfamily. RlmN family.</text>
</comment>
<dbReference type="Proteomes" id="UP000318710">
    <property type="component" value="Unassembled WGS sequence"/>
</dbReference>
<dbReference type="InterPro" id="IPR027492">
    <property type="entry name" value="RNA_MTrfase_RlmN"/>
</dbReference>
<evidence type="ECO:0000256" key="8">
    <source>
        <dbReference type="ARBA" id="ARBA00022691"/>
    </source>
</evidence>
<comment type="caution">
    <text evidence="14">Lacks conserved residue(s) required for the propagation of feature annotation.</text>
</comment>
<dbReference type="SFLD" id="SFLDG01062">
    <property type="entry name" value="methyltransferase_(Class_A)"/>
    <property type="match status" value="1"/>
</dbReference>
<dbReference type="NCBIfam" id="TIGR00048">
    <property type="entry name" value="rRNA_mod_RlmN"/>
    <property type="match status" value="1"/>
</dbReference>
<dbReference type="GO" id="GO:0070040">
    <property type="term" value="F:rRNA (adenine(2503)-C2-)-methyltransferase activity"/>
    <property type="evidence" value="ECO:0007669"/>
    <property type="project" value="UniProtKB-UniRule"/>
</dbReference>
<dbReference type="AlphaFoldDB" id="A0A520N0Y9"/>
<feature type="binding site" evidence="14">
    <location>
        <position position="120"/>
    </location>
    <ligand>
        <name>[4Fe-4S] cluster</name>
        <dbReference type="ChEBI" id="CHEBI:49883"/>
        <note>4Fe-4S-S-AdoMet</note>
    </ligand>
</feature>
<feature type="domain" description="Radical SAM core" evidence="15">
    <location>
        <begin position="99"/>
        <end position="332"/>
    </location>
</feature>
<dbReference type="GO" id="GO:0030488">
    <property type="term" value="P:tRNA methylation"/>
    <property type="evidence" value="ECO:0007669"/>
    <property type="project" value="UniProtKB-UniRule"/>
</dbReference>
<dbReference type="Gene3D" id="3.20.20.70">
    <property type="entry name" value="Aldolase class I"/>
    <property type="match status" value="1"/>
</dbReference>
<dbReference type="FunFam" id="3.20.20.70:FF:000014">
    <property type="entry name" value="Probable dual-specificity RNA methyltransferase RlmN"/>
    <property type="match status" value="1"/>
</dbReference>
<evidence type="ECO:0000313" key="16">
    <source>
        <dbReference type="EMBL" id="RZO27083.1"/>
    </source>
</evidence>
<dbReference type="GO" id="GO:0046872">
    <property type="term" value="F:metal ion binding"/>
    <property type="evidence" value="ECO:0007669"/>
    <property type="project" value="UniProtKB-KW"/>
</dbReference>
<dbReference type="InterPro" id="IPR048641">
    <property type="entry name" value="RlmN_N"/>
</dbReference>
<dbReference type="PANTHER" id="PTHR30544">
    <property type="entry name" value="23S RRNA METHYLTRANSFERASE"/>
    <property type="match status" value="1"/>
</dbReference>
<feature type="binding site" evidence="14">
    <location>
        <position position="117"/>
    </location>
    <ligand>
        <name>[4Fe-4S] cluster</name>
        <dbReference type="ChEBI" id="CHEBI:49883"/>
        <note>4Fe-4S-S-AdoMet</note>
    </ligand>
</feature>
<keyword evidence="8 14" id="KW-0949">S-adenosyl-L-methionine</keyword>
<comment type="catalytic activity">
    <reaction evidence="14">
        <text>adenosine(37) in tRNA + 2 reduced [2Fe-2S]-[ferredoxin] + 2 S-adenosyl-L-methionine = 2-methyladenosine(37) in tRNA + 5'-deoxyadenosine + L-methionine + 2 oxidized [2Fe-2S]-[ferredoxin] + S-adenosyl-L-homocysteine</text>
        <dbReference type="Rhea" id="RHEA:43332"/>
        <dbReference type="Rhea" id="RHEA-COMP:10000"/>
        <dbReference type="Rhea" id="RHEA-COMP:10001"/>
        <dbReference type="Rhea" id="RHEA-COMP:10162"/>
        <dbReference type="Rhea" id="RHEA-COMP:10485"/>
        <dbReference type="ChEBI" id="CHEBI:17319"/>
        <dbReference type="ChEBI" id="CHEBI:33737"/>
        <dbReference type="ChEBI" id="CHEBI:33738"/>
        <dbReference type="ChEBI" id="CHEBI:57844"/>
        <dbReference type="ChEBI" id="CHEBI:57856"/>
        <dbReference type="ChEBI" id="CHEBI:59789"/>
        <dbReference type="ChEBI" id="CHEBI:74411"/>
        <dbReference type="ChEBI" id="CHEBI:74497"/>
        <dbReference type="EC" id="2.1.1.192"/>
    </reaction>
</comment>
<feature type="binding site" evidence="14">
    <location>
        <position position="113"/>
    </location>
    <ligand>
        <name>[4Fe-4S] cluster</name>
        <dbReference type="ChEBI" id="CHEBI:49883"/>
        <note>4Fe-4S-S-AdoMet</note>
    </ligand>
</feature>
<feature type="active site" description="S-methylcysteine intermediate" evidence="14">
    <location>
        <position position="335"/>
    </location>
</feature>
<keyword evidence="9 14" id="KW-0819">tRNA processing</keyword>
<feature type="binding site" evidence="14">
    <location>
        <position position="292"/>
    </location>
    <ligand>
        <name>S-adenosyl-L-methionine</name>
        <dbReference type="ChEBI" id="CHEBI:59789"/>
    </ligand>
</feature>
<keyword evidence="13 14" id="KW-1015">Disulfide bond</keyword>
<reference evidence="16 17" key="1">
    <citation type="submission" date="2019-02" db="EMBL/GenBank/DDBJ databases">
        <title>Prokaryotic population dynamics and viral predation in marine succession experiment using metagenomics: the confinement effect.</title>
        <authorList>
            <person name="Haro-Moreno J.M."/>
            <person name="Rodriguez-Valera F."/>
            <person name="Lopez-Perez M."/>
        </authorList>
    </citation>
    <scope>NUCLEOTIDE SEQUENCE [LARGE SCALE GENOMIC DNA]</scope>
    <source>
        <strain evidence="16">MED-G160</strain>
    </source>
</reference>
<keyword evidence="12 14" id="KW-0411">Iron-sulfur</keyword>
<dbReference type="PROSITE" id="PS51918">
    <property type="entry name" value="RADICAL_SAM"/>
    <property type="match status" value="1"/>
</dbReference>
<dbReference type="GO" id="GO:0005737">
    <property type="term" value="C:cytoplasm"/>
    <property type="evidence" value="ECO:0007669"/>
    <property type="project" value="UniProtKB-SubCell"/>
</dbReference>
<evidence type="ECO:0000259" key="15">
    <source>
        <dbReference type="PROSITE" id="PS51918"/>
    </source>
</evidence>
<keyword evidence="7 14" id="KW-0808">Transferase</keyword>
<keyword evidence="4 14" id="KW-0963">Cytoplasm</keyword>
<keyword evidence="6 14" id="KW-0489">Methyltransferase</keyword>
<protein>
    <recommendedName>
        <fullName evidence="14">Dual-specificity RNA methyltransferase RlmN</fullName>
        <ecNumber evidence="14">2.1.1.192</ecNumber>
    </recommendedName>
    <alternativeName>
        <fullName evidence="14">23S rRNA (adenine(2503)-C(2))-methyltransferase</fullName>
    </alternativeName>
    <alternativeName>
        <fullName evidence="14">23S rRNA m2A2503 methyltransferase</fullName>
    </alternativeName>
    <alternativeName>
        <fullName evidence="14">Ribosomal RNA large subunit methyltransferase N</fullName>
    </alternativeName>
    <alternativeName>
        <fullName evidence="14">tRNA (adenine(37)-C(2))-methyltransferase</fullName>
    </alternativeName>
    <alternativeName>
        <fullName evidence="14">tRNA m2A37 methyltransferase</fullName>
    </alternativeName>
</protein>
<dbReference type="InterPro" id="IPR013785">
    <property type="entry name" value="Aldolase_TIM"/>
</dbReference>
<keyword evidence="10 14" id="KW-0479">Metal-binding</keyword>
<comment type="cofactor">
    <cofactor evidence="14">
        <name>[4Fe-4S] cluster</name>
        <dbReference type="ChEBI" id="CHEBI:49883"/>
    </cofactor>
    <text evidence="14">Binds 1 [4Fe-4S] cluster. The cluster is coordinated with 3 cysteines and an exchangeable S-adenosyl-L-methionine.</text>
</comment>
<evidence type="ECO:0000256" key="11">
    <source>
        <dbReference type="ARBA" id="ARBA00023004"/>
    </source>
</evidence>
<name>A0A520N0Y9_9GAMM</name>
<evidence type="ECO:0000256" key="3">
    <source>
        <dbReference type="ARBA" id="ARBA00022485"/>
    </source>
</evidence>
<evidence type="ECO:0000256" key="5">
    <source>
        <dbReference type="ARBA" id="ARBA00022552"/>
    </source>
</evidence>
<dbReference type="GO" id="GO:0051539">
    <property type="term" value="F:4 iron, 4 sulfur cluster binding"/>
    <property type="evidence" value="ECO:0007669"/>
    <property type="project" value="UniProtKB-UniRule"/>
</dbReference>
<dbReference type="InterPro" id="IPR040072">
    <property type="entry name" value="Methyltransferase_A"/>
</dbReference>
<proteinExistence type="inferred from homology"/>
<sequence>MSKKINLLGYSFESLKSFFSELGEPEYRAKQLLSWIHQKGVIDFDNMTDFNKDLRKKLNSVSIIKPPEIYKEYISDEGTKKYLIKLDSGSVIEMVIIPEKNRRTLCVSSQAGCALQCTFCATGAQGFDQDLSSDEIIGQMWLANFNNNKPITNVVFMGMGEPLLNYDAVIESAKIMKHQNSYGLSRKRITISTSGIVPKINKLSRDIDVSLAISLHAPDDKLRDEIVPINKKYPIKQLIEACKNYLSHFEPKKNITMEYIMIDGVNDSINHAKKLAVLLSNVSCKINLIPFNSFNGSDYRRSKESTMKSFKKYLIKKGFITTLRVTRGDGVDAACGQLVGELSNTIKGKNLIKHRSI</sequence>
<evidence type="ECO:0000256" key="14">
    <source>
        <dbReference type="HAMAP-Rule" id="MF_01849"/>
    </source>
</evidence>
<dbReference type="GO" id="GO:0002935">
    <property type="term" value="F:tRNA (adenine(37)-C2)-methyltransferase activity"/>
    <property type="evidence" value="ECO:0007669"/>
    <property type="project" value="UniProtKB-UniRule"/>
</dbReference>
<evidence type="ECO:0000256" key="6">
    <source>
        <dbReference type="ARBA" id="ARBA00022603"/>
    </source>
</evidence>
<dbReference type="InterPro" id="IPR058240">
    <property type="entry name" value="rSAM_sf"/>
</dbReference>
<dbReference type="PIRSF" id="PIRSF006004">
    <property type="entry name" value="CHP00048"/>
    <property type="match status" value="1"/>
</dbReference>
<evidence type="ECO:0000313" key="17">
    <source>
        <dbReference type="Proteomes" id="UP000318710"/>
    </source>
</evidence>
<feature type="binding site" evidence="14">
    <location>
        <position position="192"/>
    </location>
    <ligand>
        <name>S-adenosyl-L-methionine</name>
        <dbReference type="ChEBI" id="CHEBI:59789"/>
    </ligand>
</feature>
<dbReference type="FunFam" id="1.10.150.530:FF:000003">
    <property type="entry name" value="Dual-specificity RNA methyltransferase RlmN"/>
    <property type="match status" value="1"/>
</dbReference>
<dbReference type="Pfam" id="PF04055">
    <property type="entry name" value="Radical_SAM"/>
    <property type="match status" value="1"/>
</dbReference>
<evidence type="ECO:0000256" key="1">
    <source>
        <dbReference type="ARBA" id="ARBA00004496"/>
    </source>
</evidence>
<organism evidence="16 17">
    <name type="scientific">SAR86 cluster bacterium</name>
    <dbReference type="NCBI Taxonomy" id="2030880"/>
    <lineage>
        <taxon>Bacteria</taxon>
        <taxon>Pseudomonadati</taxon>
        <taxon>Pseudomonadota</taxon>
        <taxon>Gammaproteobacteria</taxon>
        <taxon>SAR86 cluster</taxon>
    </lineage>
</organism>
<evidence type="ECO:0000256" key="4">
    <source>
        <dbReference type="ARBA" id="ARBA00022490"/>
    </source>
</evidence>
<comment type="miscellaneous">
    <text evidence="14">Reaction proceeds by a ping-pong mechanism involving intermediate methylation of a conserved cysteine residue.</text>
</comment>
<dbReference type="Pfam" id="PF21016">
    <property type="entry name" value="RlmN_N"/>
    <property type="match status" value="1"/>
</dbReference>
<dbReference type="EMBL" id="SHBF01000019">
    <property type="protein sequence ID" value="RZO27083.1"/>
    <property type="molecule type" value="Genomic_DNA"/>
</dbReference>
<dbReference type="InterPro" id="IPR007197">
    <property type="entry name" value="rSAM"/>
</dbReference>
<dbReference type="EC" id="2.1.1.192" evidence="14"/>
<dbReference type="SUPFAM" id="SSF102114">
    <property type="entry name" value="Radical SAM enzymes"/>
    <property type="match status" value="1"/>
</dbReference>
<keyword evidence="3 14" id="KW-0004">4Fe-4S</keyword>
<feature type="active site" description="Proton acceptor" evidence="14">
    <location>
        <position position="93"/>
    </location>
</feature>
<keyword evidence="11 14" id="KW-0408">Iron</keyword>
<feature type="binding site" evidence="14">
    <location>
        <begin position="160"/>
        <end position="161"/>
    </location>
    <ligand>
        <name>S-adenosyl-L-methionine</name>
        <dbReference type="ChEBI" id="CHEBI:59789"/>
    </ligand>
</feature>
<dbReference type="PANTHER" id="PTHR30544:SF5">
    <property type="entry name" value="RADICAL SAM CORE DOMAIN-CONTAINING PROTEIN"/>
    <property type="match status" value="1"/>
</dbReference>